<protein>
    <submittedName>
        <fullName evidence="2">Uncharacterized protein</fullName>
    </submittedName>
</protein>
<reference evidence="3" key="2">
    <citation type="submission" date="2017-12" db="EMBL/GenBank/DDBJ databases">
        <title>Genome sequence of the Bar-tailed Godwit (Limosa lapponica baueri).</title>
        <authorList>
            <person name="Lima N.C.B."/>
            <person name="Parody-Merino A.M."/>
            <person name="Battley P.F."/>
            <person name="Fidler A.E."/>
            <person name="Prosdocimi F."/>
        </authorList>
    </citation>
    <scope>NUCLEOTIDE SEQUENCE [LARGE SCALE GENOMIC DNA]</scope>
</reference>
<organism evidence="2 3">
    <name type="scientific">Limosa lapponica baueri</name>
    <dbReference type="NCBI Taxonomy" id="1758121"/>
    <lineage>
        <taxon>Eukaryota</taxon>
        <taxon>Metazoa</taxon>
        <taxon>Chordata</taxon>
        <taxon>Craniata</taxon>
        <taxon>Vertebrata</taxon>
        <taxon>Euteleostomi</taxon>
        <taxon>Archelosauria</taxon>
        <taxon>Archosauria</taxon>
        <taxon>Dinosauria</taxon>
        <taxon>Saurischia</taxon>
        <taxon>Theropoda</taxon>
        <taxon>Coelurosauria</taxon>
        <taxon>Aves</taxon>
        <taxon>Neognathae</taxon>
        <taxon>Neoaves</taxon>
        <taxon>Charadriiformes</taxon>
        <taxon>Scolopacidae</taxon>
        <taxon>Limosa</taxon>
    </lineage>
</organism>
<dbReference type="AlphaFoldDB" id="A0A2I0UBA6"/>
<keyword evidence="3" id="KW-1185">Reference proteome</keyword>
<dbReference type="EMBL" id="KZ505918">
    <property type="protein sequence ID" value="PKU43281.1"/>
    <property type="molecule type" value="Genomic_DNA"/>
</dbReference>
<reference evidence="3" key="1">
    <citation type="submission" date="2017-11" db="EMBL/GenBank/DDBJ databases">
        <authorList>
            <person name="Lima N.C."/>
            <person name="Parody-Merino A.M."/>
            <person name="Battley P.F."/>
            <person name="Fidler A.E."/>
            <person name="Prosdocimi F."/>
        </authorList>
    </citation>
    <scope>NUCLEOTIDE SEQUENCE [LARGE SCALE GENOMIC DNA]</scope>
</reference>
<proteinExistence type="predicted"/>
<evidence type="ECO:0000313" key="3">
    <source>
        <dbReference type="Proteomes" id="UP000233556"/>
    </source>
</evidence>
<dbReference type="Proteomes" id="UP000233556">
    <property type="component" value="Unassembled WGS sequence"/>
</dbReference>
<name>A0A2I0UBA6_LIMLA</name>
<accession>A0A2I0UBA6</accession>
<sequence length="99" mass="10985">MSKRYNTQLGELPVTGLDGPQMRLGQQVPPGWVKAYARVPSQERAVEVTAVPGSLQSGRNQIQPCDRLSDPVNGRNEEFTCLSCYLELFQELYGENASL</sequence>
<evidence type="ECO:0000313" key="2">
    <source>
        <dbReference type="EMBL" id="PKU43281.1"/>
    </source>
</evidence>
<feature type="region of interest" description="Disordered" evidence="1">
    <location>
        <begin position="1"/>
        <end position="23"/>
    </location>
</feature>
<gene>
    <name evidence="2" type="ORF">llap_6418</name>
</gene>
<evidence type="ECO:0000256" key="1">
    <source>
        <dbReference type="SAM" id="MobiDB-lite"/>
    </source>
</evidence>